<organism evidence="5 6">
    <name type="scientific">Lentzea tibetensis</name>
    <dbReference type="NCBI Taxonomy" id="2591470"/>
    <lineage>
        <taxon>Bacteria</taxon>
        <taxon>Bacillati</taxon>
        <taxon>Actinomycetota</taxon>
        <taxon>Actinomycetes</taxon>
        <taxon>Pseudonocardiales</taxon>
        <taxon>Pseudonocardiaceae</taxon>
        <taxon>Lentzea</taxon>
    </lineage>
</organism>
<evidence type="ECO:0000256" key="2">
    <source>
        <dbReference type="ARBA" id="ARBA00022737"/>
    </source>
</evidence>
<protein>
    <recommendedName>
        <fullName evidence="4">Novel STAND NTPase 1 domain-containing protein</fullName>
    </recommendedName>
</protein>
<dbReference type="SUPFAM" id="SSF50998">
    <property type="entry name" value="Quinoprotein alcohol dehydrogenase-like"/>
    <property type="match status" value="1"/>
</dbReference>
<dbReference type="Pfam" id="PF20703">
    <property type="entry name" value="nSTAND1"/>
    <property type="match status" value="1"/>
</dbReference>
<dbReference type="SUPFAM" id="SSF52540">
    <property type="entry name" value="P-loop containing nucleoside triphosphate hydrolases"/>
    <property type="match status" value="1"/>
</dbReference>
<dbReference type="OrthoDB" id="134501at2"/>
<evidence type="ECO:0000313" key="6">
    <source>
        <dbReference type="Proteomes" id="UP000316639"/>
    </source>
</evidence>
<dbReference type="AlphaFoldDB" id="A0A563EW27"/>
<name>A0A563EW27_9PSEU</name>
<keyword evidence="1 3" id="KW-0853">WD repeat</keyword>
<dbReference type="InterPro" id="IPR049052">
    <property type="entry name" value="nSTAND1"/>
</dbReference>
<evidence type="ECO:0000256" key="3">
    <source>
        <dbReference type="PROSITE-ProRule" id="PRU00221"/>
    </source>
</evidence>
<accession>A0A563EW27</accession>
<evidence type="ECO:0000256" key="1">
    <source>
        <dbReference type="ARBA" id="ARBA00022574"/>
    </source>
</evidence>
<reference evidence="5 6" key="1">
    <citation type="submission" date="2019-07" db="EMBL/GenBank/DDBJ databases">
        <title>Lentzea xizangensis sp. nov., isolated from Qinghai-Tibetan Plateau Soils.</title>
        <authorList>
            <person name="Huang J."/>
        </authorList>
    </citation>
    <scope>NUCLEOTIDE SEQUENCE [LARGE SCALE GENOMIC DNA]</scope>
    <source>
        <strain evidence="5 6">FXJ1.1311</strain>
    </source>
</reference>
<dbReference type="PROSITE" id="PS50082">
    <property type="entry name" value="WD_REPEATS_2"/>
    <property type="match status" value="1"/>
</dbReference>
<feature type="domain" description="Novel STAND NTPase 1" evidence="4">
    <location>
        <begin position="101"/>
        <end position="462"/>
    </location>
</feature>
<dbReference type="InterPro" id="IPR001680">
    <property type="entry name" value="WD40_rpt"/>
</dbReference>
<dbReference type="PANTHER" id="PTHR44019:SF8">
    <property type="entry name" value="POC1 CENTRIOLAR PROTEIN HOMOLOG"/>
    <property type="match status" value="1"/>
</dbReference>
<sequence>MPRRERPLESSDDPLVLFAADLRALREKAGGPGYRELGRLAHYSAATLSEAAGGRKLPTLAVTLAFVRACDGDADEWESRWRSLAAGLAPSLPPADVDDAPYLGLAAFQPEHADRFFGRERLVSDLLARLSRHPFLAVFGASGAGKSSLLRAGLLPRADGPSILFTPGAHPLRECAVRVASLTGLSAVQVLAELEADPSHLNLLLRQANVDIVVADQFEEVFTLCADPAERDAFIAALLACRDTRVVIGVRTDFYTHCSRHAVLVDALRDAQVTVGPMSVDELRHAITQPAAQVGLKVESALLAHLVASTNDRVGVLPLLSHALLETWHRRRGTTLTLTGFEAAGGIDGALARTADEIYSSFPEAEQDSVRRLFLRLTAPGEGTEDTKRRIDRAELDDEVPAALVSARLLTVDGDRVEITHESLIRSWPRLRDWLAEDRAALRAHRQLTDATTEWETHDRDPGALYRGARLAVARELHRDALSRREVAFLDASLAAEDEQLRVARRQTRRTRVLAAALGVLLLVASSIAVYATRAQAVSESRALAAQALQMHDTDVPGALRNSLAAYTASPTTEARSALIYNAGRPANHGVFPSSGFGVTALSPDGTKLAISGEGDEIGLWDVASRRQVGGVEQPREPSGRWSTTTALAYSSDNSLLAIGNSAGLHVHDFGSGVTRTLNPPRQGEIMEAVFGPGDRRVYAVVSTGTYPAQTSYVAQWDVATRDTGGNAREIGVGDDVAIDPRGTAFLYSRAGVLTAFDPDTGATRTASPNQGGGHLAVSPDGITVATTDGRGTVALVDGRTLTSSGELVIGALVTGMAFADAGRLLVVCTEDEVQLWEVASHAKVHQQKVGTYSGPNTPLTGTDGTIIVTGSRNITLRRLADLPRLHGNRSFAAVGLTPEGAVASGPNRDQQPQLLTWPSGSALPLVRPTGAKDLAPLSLFTPDGTGMVITQNDAVEIKDVRTGDTRTTLVPEEKHRASLGNLWPRVGPFSGDGRLLATQMSGYGLVWDVARSRTTKIYSASSMLAFSPDSQRFALYDPEGVIRVQDMSAEWPGPEWQSGVRDGQFFAYGVDDQLMVARPDGELFFLNPFERTETGRVHAHNGGMSDMVLSPDGKLLATVGADRELNIWDTTTRQLWASLPITNGAQAKLAWKRDGTELAVADDDGVTAWPISPDLATRKACQRLKQDFANFGSPPAGCR</sequence>
<dbReference type="InterPro" id="IPR011047">
    <property type="entry name" value="Quinoprotein_ADH-like_sf"/>
</dbReference>
<dbReference type="SMART" id="SM00320">
    <property type="entry name" value="WD40"/>
    <property type="match status" value="7"/>
</dbReference>
<dbReference type="PROSITE" id="PS50294">
    <property type="entry name" value="WD_REPEATS_REGION"/>
    <property type="match status" value="1"/>
</dbReference>
<dbReference type="EMBL" id="VOBR01000007">
    <property type="protein sequence ID" value="TWP51879.1"/>
    <property type="molecule type" value="Genomic_DNA"/>
</dbReference>
<feature type="repeat" description="WD" evidence="3">
    <location>
        <begin position="1098"/>
        <end position="1139"/>
    </location>
</feature>
<keyword evidence="6" id="KW-1185">Reference proteome</keyword>
<dbReference type="Proteomes" id="UP000316639">
    <property type="component" value="Unassembled WGS sequence"/>
</dbReference>
<dbReference type="InterPro" id="IPR027417">
    <property type="entry name" value="P-loop_NTPase"/>
</dbReference>
<dbReference type="InterPro" id="IPR019775">
    <property type="entry name" value="WD40_repeat_CS"/>
</dbReference>
<dbReference type="PROSITE" id="PS00678">
    <property type="entry name" value="WD_REPEATS_1"/>
    <property type="match status" value="1"/>
</dbReference>
<dbReference type="Pfam" id="PF00400">
    <property type="entry name" value="WD40"/>
    <property type="match status" value="1"/>
</dbReference>
<evidence type="ECO:0000259" key="4">
    <source>
        <dbReference type="Pfam" id="PF20703"/>
    </source>
</evidence>
<evidence type="ECO:0000313" key="5">
    <source>
        <dbReference type="EMBL" id="TWP51879.1"/>
    </source>
</evidence>
<dbReference type="Gene3D" id="2.130.10.10">
    <property type="entry name" value="YVTN repeat-like/Quinoprotein amine dehydrogenase"/>
    <property type="match status" value="4"/>
</dbReference>
<dbReference type="RefSeq" id="WP_146351745.1">
    <property type="nucleotide sequence ID" value="NZ_VOBR01000007.1"/>
</dbReference>
<comment type="caution">
    <text evidence="5">The sequence shown here is derived from an EMBL/GenBank/DDBJ whole genome shotgun (WGS) entry which is preliminary data.</text>
</comment>
<dbReference type="PANTHER" id="PTHR44019">
    <property type="entry name" value="WD REPEAT-CONTAINING PROTEIN 55"/>
    <property type="match status" value="1"/>
</dbReference>
<keyword evidence="2" id="KW-0677">Repeat</keyword>
<dbReference type="Gene3D" id="3.40.50.300">
    <property type="entry name" value="P-loop containing nucleotide triphosphate hydrolases"/>
    <property type="match status" value="1"/>
</dbReference>
<dbReference type="InterPro" id="IPR015943">
    <property type="entry name" value="WD40/YVTN_repeat-like_dom_sf"/>
</dbReference>
<gene>
    <name evidence="5" type="ORF">FKR81_13600</name>
</gene>
<proteinExistence type="predicted"/>
<dbReference type="InterPro" id="IPR050505">
    <property type="entry name" value="WDR55/POC1"/>
</dbReference>